<evidence type="ECO:0000256" key="6">
    <source>
        <dbReference type="SAM" id="Coils"/>
    </source>
</evidence>
<comment type="subcellular location">
    <subcellularLocation>
        <location evidence="1">Membrane</location>
    </subcellularLocation>
</comment>
<keyword evidence="5 7" id="KW-0472">Membrane</keyword>
<dbReference type="SUPFAM" id="SSF47162">
    <property type="entry name" value="Apolipoprotein"/>
    <property type="match status" value="1"/>
</dbReference>
<evidence type="ECO:0000256" key="7">
    <source>
        <dbReference type="SAM" id="Phobius"/>
    </source>
</evidence>
<dbReference type="Gene3D" id="6.10.250.2700">
    <property type="match status" value="2"/>
</dbReference>
<dbReference type="AlphaFoldDB" id="A0A1Q2LHL0"/>
<accession>A0A1Q2LHL0</accession>
<evidence type="ECO:0000313" key="9">
    <source>
        <dbReference type="Proteomes" id="UP000188298"/>
    </source>
</evidence>
<reference evidence="8 9" key="1">
    <citation type="submission" date="2017-02" db="EMBL/GenBank/DDBJ databases">
        <title>Whole genome sequencing of Helicobacter bilis strain AAQJH.</title>
        <authorList>
            <person name="Conlan S."/>
            <person name="Thomas P.J."/>
            <person name="Mullikin J."/>
            <person name="Palmore T.N."/>
            <person name="Frank K.M."/>
            <person name="Segre J.A."/>
        </authorList>
    </citation>
    <scope>NUCLEOTIDE SEQUENCE [LARGE SCALE GENOMIC DNA]</scope>
    <source>
        <strain evidence="8 9">AAQJH</strain>
    </source>
</reference>
<feature type="coiled-coil region" evidence="6">
    <location>
        <begin position="77"/>
        <end position="166"/>
    </location>
</feature>
<dbReference type="GO" id="GO:0016020">
    <property type="term" value="C:membrane"/>
    <property type="evidence" value="ECO:0007669"/>
    <property type="project" value="UniProtKB-SubCell"/>
</dbReference>
<dbReference type="EMBL" id="CP019645">
    <property type="protein sequence ID" value="AQQ59898.1"/>
    <property type="molecule type" value="Genomic_DNA"/>
</dbReference>
<evidence type="ECO:0000256" key="5">
    <source>
        <dbReference type="ARBA" id="ARBA00023136"/>
    </source>
</evidence>
<sequence>MLIYIKVSVNIGKAKTMSVNFNESFKALVREVFQDKSEGVIHILDEVVSNKASEDTQNINNLKQEAIKDIRSNIATNDFVRAEIAELRSELKQDIAELRSELKQDIVKVRNEMLDLKAELKQDIAELREEVHAELSKMDSKIMQFRAELKQDNANLKAELKDDIAKSKVDIIKWVFGLQFATLALIAGMLKLML</sequence>
<evidence type="ECO:0000256" key="2">
    <source>
        <dbReference type="ARBA" id="ARBA00022692"/>
    </source>
</evidence>
<dbReference type="Pfam" id="PF07798">
    <property type="entry name" value="CCDC90-like"/>
    <property type="match status" value="1"/>
</dbReference>
<dbReference type="Proteomes" id="UP000188298">
    <property type="component" value="Chromosome"/>
</dbReference>
<evidence type="ECO:0000256" key="4">
    <source>
        <dbReference type="ARBA" id="ARBA00023054"/>
    </source>
</evidence>
<keyword evidence="2 7" id="KW-0812">Transmembrane</keyword>
<organism evidence="8 9">
    <name type="scientific">Helicobacter bilis</name>
    <dbReference type="NCBI Taxonomy" id="37372"/>
    <lineage>
        <taxon>Bacteria</taxon>
        <taxon>Pseudomonadati</taxon>
        <taxon>Campylobacterota</taxon>
        <taxon>Epsilonproteobacteria</taxon>
        <taxon>Campylobacterales</taxon>
        <taxon>Helicobacteraceae</taxon>
        <taxon>Helicobacter</taxon>
    </lineage>
</organism>
<protein>
    <recommendedName>
        <fullName evidence="10">DUF1640 domain-containing protein</fullName>
    </recommendedName>
</protein>
<name>A0A1Q2LHL0_9HELI</name>
<feature type="transmembrane region" description="Helical" evidence="7">
    <location>
        <begin position="171"/>
        <end position="190"/>
    </location>
</feature>
<keyword evidence="4 6" id="KW-0175">Coiled coil</keyword>
<dbReference type="InterPro" id="IPR024461">
    <property type="entry name" value="CCDC90-like"/>
</dbReference>
<evidence type="ECO:0000256" key="3">
    <source>
        <dbReference type="ARBA" id="ARBA00022989"/>
    </source>
</evidence>
<keyword evidence="3 7" id="KW-1133">Transmembrane helix</keyword>
<gene>
    <name evidence="8" type="ORF">XJ32_07150</name>
</gene>
<evidence type="ECO:0000256" key="1">
    <source>
        <dbReference type="ARBA" id="ARBA00004370"/>
    </source>
</evidence>
<proteinExistence type="predicted"/>
<evidence type="ECO:0000313" key="8">
    <source>
        <dbReference type="EMBL" id="AQQ59898.1"/>
    </source>
</evidence>
<evidence type="ECO:0008006" key="10">
    <source>
        <dbReference type="Google" id="ProtNLM"/>
    </source>
</evidence>
<dbReference type="KEGG" id="hbl:XJ32_07150"/>